<accession>A0A2A4EZ19</accession>
<organism evidence="3 4">
    <name type="scientific">Paraburkholderia acidicola</name>
    <dbReference type="NCBI Taxonomy" id="1912599"/>
    <lineage>
        <taxon>Bacteria</taxon>
        <taxon>Pseudomonadati</taxon>
        <taxon>Pseudomonadota</taxon>
        <taxon>Betaproteobacteria</taxon>
        <taxon>Burkholderiales</taxon>
        <taxon>Burkholderiaceae</taxon>
        <taxon>Paraburkholderia</taxon>
    </lineage>
</organism>
<feature type="region of interest" description="Disordered" evidence="1">
    <location>
        <begin position="1"/>
        <end position="46"/>
    </location>
</feature>
<dbReference type="Proteomes" id="UP000218022">
    <property type="component" value="Unassembled WGS sequence"/>
</dbReference>
<dbReference type="Pfam" id="PF12773">
    <property type="entry name" value="DZR"/>
    <property type="match status" value="1"/>
</dbReference>
<name>A0A2A4EZ19_9BURK</name>
<evidence type="ECO:0000256" key="1">
    <source>
        <dbReference type="SAM" id="MobiDB-lite"/>
    </source>
</evidence>
<dbReference type="RefSeq" id="WP_096721844.1">
    <property type="nucleotide sequence ID" value="NZ_MTZV01000004.1"/>
</dbReference>
<sequence length="102" mass="10233">MGIWEKMLGGHHGGRGSSHGRSHDGWGSRNHHDSRDDGSRYRNPPAAPAASIACAACGTLGAPGARFCQQCGGALTPAACDGCGTARPVGAKFCAQCGKAAA</sequence>
<evidence type="ECO:0000259" key="2">
    <source>
        <dbReference type="Pfam" id="PF12773"/>
    </source>
</evidence>
<feature type="domain" description="DZANK-type" evidence="2">
    <location>
        <begin position="54"/>
        <end position="98"/>
    </location>
</feature>
<evidence type="ECO:0000313" key="4">
    <source>
        <dbReference type="Proteomes" id="UP000218022"/>
    </source>
</evidence>
<dbReference type="EMBL" id="MTZV01000004">
    <property type="protein sequence ID" value="PCE26105.1"/>
    <property type="molecule type" value="Genomic_DNA"/>
</dbReference>
<dbReference type="AlphaFoldDB" id="A0A2A4EZ19"/>
<feature type="compositionally biased region" description="Basic and acidic residues" evidence="1">
    <location>
        <begin position="21"/>
        <end position="40"/>
    </location>
</feature>
<dbReference type="OrthoDB" id="1178869at2"/>
<evidence type="ECO:0000313" key="3">
    <source>
        <dbReference type="EMBL" id="PCE26105.1"/>
    </source>
</evidence>
<dbReference type="InterPro" id="IPR025874">
    <property type="entry name" value="DZR"/>
</dbReference>
<reference evidence="3 4" key="1">
    <citation type="submission" date="2017-01" db="EMBL/GenBank/DDBJ databases">
        <title>Whole-Genome Shotgun Sequencing of Two beta-Proteobacterial Species in Search of the Bulgecin Biosynthetic Cluster.</title>
        <authorList>
            <person name="Horsman M.E."/>
            <person name="Marous D.R."/>
            <person name="Li R."/>
            <person name="Oliver R.A."/>
            <person name="Byun B."/>
            <person name="Emrich S.J."/>
            <person name="Boggess B."/>
            <person name="Townsend C.A."/>
            <person name="Mobashery S."/>
        </authorList>
    </citation>
    <scope>NUCLEOTIDE SEQUENCE [LARGE SCALE GENOMIC DNA]</scope>
    <source>
        <strain evidence="3 4">ATCC 31363</strain>
    </source>
</reference>
<gene>
    <name evidence="3" type="ORF">BWP39_16400</name>
</gene>
<proteinExistence type="predicted"/>
<comment type="caution">
    <text evidence="3">The sequence shown here is derived from an EMBL/GenBank/DDBJ whole genome shotgun (WGS) entry which is preliminary data.</text>
</comment>
<protein>
    <recommendedName>
        <fullName evidence="2">DZANK-type domain-containing protein</fullName>
    </recommendedName>
</protein>